<reference evidence="2" key="1">
    <citation type="journal article" date="2023" name="Science">
        <title>Genome structures resolve the early diversification of teleost fishes.</title>
        <authorList>
            <person name="Parey E."/>
            <person name="Louis A."/>
            <person name="Montfort J."/>
            <person name="Bouchez O."/>
            <person name="Roques C."/>
            <person name="Iampietro C."/>
            <person name="Lluch J."/>
            <person name="Castinel A."/>
            <person name="Donnadieu C."/>
            <person name="Desvignes T."/>
            <person name="Floi Bucao C."/>
            <person name="Jouanno E."/>
            <person name="Wen M."/>
            <person name="Mejri S."/>
            <person name="Dirks R."/>
            <person name="Jansen H."/>
            <person name="Henkel C."/>
            <person name="Chen W.J."/>
            <person name="Zahm M."/>
            <person name="Cabau C."/>
            <person name="Klopp C."/>
            <person name="Thompson A.W."/>
            <person name="Robinson-Rechavi M."/>
            <person name="Braasch I."/>
            <person name="Lecointre G."/>
            <person name="Bobe J."/>
            <person name="Postlethwait J.H."/>
            <person name="Berthelot C."/>
            <person name="Roest Crollius H."/>
            <person name="Guiguen Y."/>
        </authorList>
    </citation>
    <scope>NUCLEOTIDE SEQUENCE</scope>
    <source>
        <strain evidence="2">NC1722</strain>
    </source>
</reference>
<dbReference type="PANTHER" id="PTHR15390:SF0">
    <property type="entry name" value="NEUROMEDIN-U"/>
    <property type="match status" value="1"/>
</dbReference>
<name>A0AAD7S7Q6_9TELE</name>
<dbReference type="GO" id="GO:0042922">
    <property type="term" value="F:neuromedin U receptor binding"/>
    <property type="evidence" value="ECO:0007669"/>
    <property type="project" value="InterPro"/>
</dbReference>
<sequence>MVKSTMCHEEANISNSSSVCSSARRRPHCAATVTFAVLFISTVSVCRSAPVVIQGPAVQQELQVLKQIDHLCSSLLSLGQGPQGKDSLGELCYLIMRAVWKSQGSKVREDSKRFLFHYTKPQGSASPELTSPVLHPLLQLVPQLQVRRPRRITSDGDLQGPAGIQSRGYFLYRVRLPPSSLCSLKHV</sequence>
<keyword evidence="3" id="KW-1185">Reference proteome</keyword>
<evidence type="ECO:0000259" key="1">
    <source>
        <dbReference type="Pfam" id="PF02070"/>
    </source>
</evidence>
<dbReference type="GO" id="GO:0006940">
    <property type="term" value="P:regulation of smooth muscle contraction"/>
    <property type="evidence" value="ECO:0007669"/>
    <property type="project" value="InterPro"/>
</dbReference>
<organism evidence="2 3">
    <name type="scientific">Aldrovandia affinis</name>
    <dbReference type="NCBI Taxonomy" id="143900"/>
    <lineage>
        <taxon>Eukaryota</taxon>
        <taxon>Metazoa</taxon>
        <taxon>Chordata</taxon>
        <taxon>Craniata</taxon>
        <taxon>Vertebrata</taxon>
        <taxon>Euteleostomi</taxon>
        <taxon>Actinopterygii</taxon>
        <taxon>Neopterygii</taxon>
        <taxon>Teleostei</taxon>
        <taxon>Notacanthiformes</taxon>
        <taxon>Halosauridae</taxon>
        <taxon>Aldrovandia</taxon>
    </lineage>
</organism>
<dbReference type="InterPro" id="IPR008200">
    <property type="entry name" value="NMU_C"/>
</dbReference>
<dbReference type="AlphaFoldDB" id="A0AAD7S7Q6"/>
<dbReference type="PANTHER" id="PTHR15390">
    <property type="entry name" value="NEUROMEDIN-U"/>
    <property type="match status" value="1"/>
</dbReference>
<evidence type="ECO:0000313" key="2">
    <source>
        <dbReference type="EMBL" id="KAJ8397531.1"/>
    </source>
</evidence>
<comment type="caution">
    <text evidence="2">The sequence shown here is derived from an EMBL/GenBank/DDBJ whole genome shotgun (WGS) entry which is preliminary data.</text>
</comment>
<dbReference type="EMBL" id="JAINUG010000097">
    <property type="protein sequence ID" value="KAJ8397531.1"/>
    <property type="molecule type" value="Genomic_DNA"/>
</dbReference>
<accession>A0AAD7S7Q6</accession>
<feature type="domain" description="Neuromedin U C-terminal" evidence="1">
    <location>
        <begin position="155"/>
        <end position="173"/>
    </location>
</feature>
<dbReference type="Pfam" id="PF02070">
    <property type="entry name" value="NMU"/>
    <property type="match status" value="1"/>
</dbReference>
<proteinExistence type="predicted"/>
<dbReference type="Proteomes" id="UP001221898">
    <property type="component" value="Unassembled WGS sequence"/>
</dbReference>
<protein>
    <recommendedName>
        <fullName evidence="1">Neuromedin U C-terminal domain-containing protein</fullName>
    </recommendedName>
</protein>
<gene>
    <name evidence="2" type="ORF">AAFF_G00438070</name>
</gene>
<dbReference type="InterPro" id="IPR042384">
    <property type="entry name" value="NMU"/>
</dbReference>
<evidence type="ECO:0000313" key="3">
    <source>
        <dbReference type="Proteomes" id="UP001221898"/>
    </source>
</evidence>